<evidence type="ECO:0000256" key="3">
    <source>
        <dbReference type="ARBA" id="ARBA00022729"/>
    </source>
</evidence>
<dbReference type="Pfam" id="PF13416">
    <property type="entry name" value="SBP_bac_8"/>
    <property type="match status" value="1"/>
</dbReference>
<accession>A0ABS8KZ26</accession>
<dbReference type="CDD" id="cd13659">
    <property type="entry name" value="PBP2_PotF"/>
    <property type="match status" value="1"/>
</dbReference>
<evidence type="ECO:0000256" key="6">
    <source>
        <dbReference type="SAM" id="SignalP"/>
    </source>
</evidence>
<evidence type="ECO:0000256" key="4">
    <source>
        <dbReference type="ARBA" id="ARBA00022764"/>
    </source>
</evidence>
<dbReference type="PANTHER" id="PTHR30222:SF12">
    <property type="entry name" value="NORSPERMIDINE SENSOR"/>
    <property type="match status" value="1"/>
</dbReference>
<keyword evidence="4 5" id="KW-0574">Periplasm</keyword>
<organism evidence="7 8">
    <name type="scientific">Reyranella aquatilis</name>
    <dbReference type="NCBI Taxonomy" id="2035356"/>
    <lineage>
        <taxon>Bacteria</taxon>
        <taxon>Pseudomonadati</taxon>
        <taxon>Pseudomonadota</taxon>
        <taxon>Alphaproteobacteria</taxon>
        <taxon>Hyphomicrobiales</taxon>
        <taxon>Reyranellaceae</taxon>
        <taxon>Reyranella</taxon>
    </lineage>
</organism>
<keyword evidence="3 6" id="KW-0732">Signal</keyword>
<keyword evidence="8" id="KW-1185">Reference proteome</keyword>
<dbReference type="RefSeq" id="WP_230552558.1">
    <property type="nucleotide sequence ID" value="NZ_JAJISD010000009.1"/>
</dbReference>
<keyword evidence="2 5" id="KW-0813">Transport</keyword>
<comment type="similarity">
    <text evidence="5">Belongs to the bacterial solute-binding protein PotD/PotF family.</text>
</comment>
<protein>
    <recommendedName>
        <fullName evidence="5">Putrescine-binding periplasmic protein</fullName>
    </recommendedName>
</protein>
<evidence type="ECO:0000256" key="2">
    <source>
        <dbReference type="ARBA" id="ARBA00022448"/>
    </source>
</evidence>
<dbReference type="EMBL" id="JAJISD010000009">
    <property type="protein sequence ID" value="MCC8431310.1"/>
    <property type="molecule type" value="Genomic_DNA"/>
</dbReference>
<dbReference type="InterPro" id="IPR006059">
    <property type="entry name" value="SBP"/>
</dbReference>
<comment type="subcellular location">
    <subcellularLocation>
        <location evidence="1 5">Periplasm</location>
    </subcellularLocation>
</comment>
<comment type="function">
    <text evidence="5">Required for the activity of the bacterial periplasmic transport system of putrescine.</text>
</comment>
<feature type="signal peptide" evidence="6">
    <location>
        <begin position="1"/>
        <end position="20"/>
    </location>
</feature>
<name>A0ABS8KZ26_9HYPH</name>
<sequence length="361" mass="39598">MRLLAVASLLASALAPPAFAQGSVNVYNWSDYIAEDQLKDFAKDTGIKVNYTTYDSNEILDAKLRTGKSGYDIVVPTASPFFVRQLQANIFLPLDKSKLKNWNNLDPEIMKALAAYDPGNAHAAPWMWGTIGIGYNVAEIKKRLPDAPVDSLRMIFDPAVVSKFQDCGVMLLDSATDMLPAALKYLGLDPDSKKPEDLAKAADVIKAVRPYVRKFHSSEYINALAGGNICLAFGFSGDIFQARDRGAKAASKVEIEYAIPKEGAMLWIDVVAIPKDAPNQANAYRFLDFMLEAKVAAASTELTGYANGNKAAFALLPKDISENPLIYPPQDVRARFYTITAGTAEQTRERTRLWTSVKTGR</sequence>
<dbReference type="PRINTS" id="PR00909">
    <property type="entry name" value="SPERMDNBNDNG"/>
</dbReference>
<gene>
    <name evidence="7" type="ORF">LJ725_20235</name>
</gene>
<dbReference type="PIRSF" id="PIRSF019574">
    <property type="entry name" value="Periplasmic_polyamine_BP"/>
    <property type="match status" value="1"/>
</dbReference>
<reference evidence="7 8" key="1">
    <citation type="submission" date="2021-11" db="EMBL/GenBank/DDBJ databases">
        <authorList>
            <person name="Lee D.-H."/>
            <person name="Kim S.-B."/>
        </authorList>
    </citation>
    <scope>NUCLEOTIDE SEQUENCE [LARGE SCALE GENOMIC DNA]</scope>
    <source>
        <strain evidence="7 8">KCTC 52223</strain>
    </source>
</reference>
<dbReference type="InterPro" id="IPR001188">
    <property type="entry name" value="Sperm_putr-bd"/>
</dbReference>
<dbReference type="Gene3D" id="3.40.190.10">
    <property type="entry name" value="Periplasmic binding protein-like II"/>
    <property type="match status" value="2"/>
</dbReference>
<evidence type="ECO:0000256" key="1">
    <source>
        <dbReference type="ARBA" id="ARBA00004418"/>
    </source>
</evidence>
<feature type="chain" id="PRO_5045876779" description="Putrescine-binding periplasmic protein" evidence="6">
    <location>
        <begin position="21"/>
        <end position="361"/>
    </location>
</feature>
<evidence type="ECO:0000313" key="8">
    <source>
        <dbReference type="Proteomes" id="UP001198862"/>
    </source>
</evidence>
<evidence type="ECO:0000256" key="5">
    <source>
        <dbReference type="PIRNR" id="PIRNR019574"/>
    </source>
</evidence>
<comment type="caution">
    <text evidence="7">The sequence shown here is derived from an EMBL/GenBank/DDBJ whole genome shotgun (WGS) entry which is preliminary data.</text>
</comment>
<proteinExistence type="inferred from homology"/>
<dbReference type="SUPFAM" id="SSF53850">
    <property type="entry name" value="Periplasmic binding protein-like II"/>
    <property type="match status" value="1"/>
</dbReference>
<dbReference type="PANTHER" id="PTHR30222">
    <property type="entry name" value="SPERMIDINE/PUTRESCINE-BINDING PERIPLASMIC PROTEIN"/>
    <property type="match status" value="1"/>
</dbReference>
<dbReference type="Proteomes" id="UP001198862">
    <property type="component" value="Unassembled WGS sequence"/>
</dbReference>
<evidence type="ECO:0000313" key="7">
    <source>
        <dbReference type="EMBL" id="MCC8431310.1"/>
    </source>
</evidence>